<evidence type="ECO:0000256" key="3">
    <source>
        <dbReference type="ARBA" id="ARBA00022729"/>
    </source>
</evidence>
<protein>
    <recommendedName>
        <fullName evidence="8">WSC domain-containing protein</fullName>
    </recommendedName>
</protein>
<keyword evidence="6" id="KW-0325">Glycoprotein</keyword>
<feature type="signal peptide" evidence="7">
    <location>
        <begin position="1"/>
        <end position="18"/>
    </location>
</feature>
<keyword evidence="2" id="KW-0812">Transmembrane</keyword>
<proteinExistence type="predicted"/>
<reference evidence="9" key="1">
    <citation type="submission" date="2013-07" db="EMBL/GenBank/DDBJ databases">
        <authorList>
            <consortium name="The Broad Institute Genome Sequencing Platform"/>
            <person name="Cuomo C."/>
            <person name="Litvintseva A."/>
            <person name="Chen Y."/>
            <person name="Heitman J."/>
            <person name="Sun S."/>
            <person name="Springer D."/>
            <person name="Dromer F."/>
            <person name="Young S.K."/>
            <person name="Zeng Q."/>
            <person name="Gargeya S."/>
            <person name="Fitzgerald M."/>
            <person name="Abouelleil A."/>
            <person name="Alvarado L."/>
            <person name="Berlin A.M."/>
            <person name="Chapman S.B."/>
            <person name="Dewar J."/>
            <person name="Goldberg J."/>
            <person name="Griggs A."/>
            <person name="Gujja S."/>
            <person name="Hansen M."/>
            <person name="Howarth C."/>
            <person name="Imamovic A."/>
            <person name="Larimer J."/>
            <person name="McCowan C."/>
            <person name="Murphy C."/>
            <person name="Pearson M."/>
            <person name="Priest M."/>
            <person name="Roberts A."/>
            <person name="Saif S."/>
            <person name="Shea T."/>
            <person name="Sykes S."/>
            <person name="Wortman J."/>
            <person name="Nusbaum C."/>
            <person name="Birren B."/>
        </authorList>
    </citation>
    <scope>NUCLEOTIDE SEQUENCE</scope>
    <source>
        <strain evidence="9">CBS 10737</strain>
    </source>
</reference>
<evidence type="ECO:0000259" key="8">
    <source>
        <dbReference type="PROSITE" id="PS51212"/>
    </source>
</evidence>
<feature type="domain" description="WSC" evidence="8">
    <location>
        <begin position="155"/>
        <end position="249"/>
    </location>
</feature>
<dbReference type="RefSeq" id="XP_019007470.2">
    <property type="nucleotide sequence ID" value="XM_019159418.2"/>
</dbReference>
<evidence type="ECO:0000313" key="10">
    <source>
        <dbReference type="Proteomes" id="UP000094020"/>
    </source>
</evidence>
<dbReference type="Proteomes" id="UP000094020">
    <property type="component" value="Chromosome 5"/>
</dbReference>
<organism evidence="9 10">
    <name type="scientific">Kwoniella pini CBS 10737</name>
    <dbReference type="NCBI Taxonomy" id="1296096"/>
    <lineage>
        <taxon>Eukaryota</taxon>
        <taxon>Fungi</taxon>
        <taxon>Dikarya</taxon>
        <taxon>Basidiomycota</taxon>
        <taxon>Agaricomycotina</taxon>
        <taxon>Tremellomycetes</taxon>
        <taxon>Tremellales</taxon>
        <taxon>Cryptococcaceae</taxon>
        <taxon>Kwoniella</taxon>
    </lineage>
</organism>
<evidence type="ECO:0000256" key="7">
    <source>
        <dbReference type="SAM" id="SignalP"/>
    </source>
</evidence>
<dbReference type="SMART" id="SM00321">
    <property type="entry name" value="WSC"/>
    <property type="match status" value="4"/>
</dbReference>
<dbReference type="AlphaFoldDB" id="A0AAJ8L5R6"/>
<feature type="chain" id="PRO_5042533087" description="WSC domain-containing protein" evidence="7">
    <location>
        <begin position="19"/>
        <end position="460"/>
    </location>
</feature>
<dbReference type="InterPro" id="IPR002889">
    <property type="entry name" value="WSC_carb-bd"/>
</dbReference>
<keyword evidence="4" id="KW-1133">Transmembrane helix</keyword>
<feature type="domain" description="WSC" evidence="8">
    <location>
        <begin position="257"/>
        <end position="351"/>
    </location>
</feature>
<dbReference type="GO" id="GO:0005886">
    <property type="term" value="C:plasma membrane"/>
    <property type="evidence" value="ECO:0007669"/>
    <property type="project" value="TreeGrafter"/>
</dbReference>
<dbReference type="Pfam" id="PF01822">
    <property type="entry name" value="WSC"/>
    <property type="match status" value="4"/>
</dbReference>
<keyword evidence="3 7" id="KW-0732">Signal</keyword>
<gene>
    <name evidence="9" type="ORF">I206_103779</name>
</gene>
<dbReference type="InterPro" id="IPR051836">
    <property type="entry name" value="Kremen_rcpt"/>
</dbReference>
<dbReference type="PANTHER" id="PTHR24269:SF16">
    <property type="entry name" value="PROTEIN SLG1"/>
    <property type="match status" value="1"/>
</dbReference>
<dbReference type="EMBL" id="CP144523">
    <property type="protein sequence ID" value="WWC69836.1"/>
    <property type="molecule type" value="Genomic_DNA"/>
</dbReference>
<evidence type="ECO:0000256" key="5">
    <source>
        <dbReference type="ARBA" id="ARBA00023136"/>
    </source>
</evidence>
<comment type="subcellular location">
    <subcellularLocation>
        <location evidence="1">Membrane</location>
        <topology evidence="1">Single-pass membrane protein</topology>
    </subcellularLocation>
</comment>
<evidence type="ECO:0000256" key="1">
    <source>
        <dbReference type="ARBA" id="ARBA00004167"/>
    </source>
</evidence>
<feature type="domain" description="WSC" evidence="8">
    <location>
        <begin position="38"/>
        <end position="133"/>
    </location>
</feature>
<evidence type="ECO:0000313" key="9">
    <source>
        <dbReference type="EMBL" id="WWC69836.1"/>
    </source>
</evidence>
<feature type="domain" description="WSC" evidence="8">
    <location>
        <begin position="362"/>
        <end position="455"/>
    </location>
</feature>
<keyword evidence="5" id="KW-0472">Membrane</keyword>
<accession>A0AAJ8L5R6</accession>
<sequence length="460" mass="47715">MFTSTLFSLVFAMGVVNAAVIDKRVVTKVLVDSDLPSGWTDSGACIAEVTNRALTGVHYSDLTGMTRSACASYCSSNGYTLAGLQYSQECWCGSVLSNGASLYKTSTSCTMPCKGDSSSTCGGRNAISLLITDSALSTLSADLTTAPLVLPTGWAAASTACIAEPSSGKALTGARWADNSMTVNVCLSYCQNKGFIYAGIEYGRECYCGNSLVNGASLDKSSTGCTKTCASDSLHTCGGSNALQLYFNQPALPDGWSTASTSCVAEGTTGRALASASWADDSMTIYKCLNYCSNQGFQYGGVEFGRECYCGDSLVNGASLSLPSTNCNKACGGDSSRTCGGGNALQLYQNPSLALNLQQVGSYSYQGCIMEVNGRALTENSLVDDSMSIETCTSFCQSNGFSLAGLEFGNECYCGNSFSNGGSASTLSTQCYMKCAGNKGENCGGPNAIALWSAPIPTRQ</sequence>
<dbReference type="KEGG" id="kpin:30176097"/>
<keyword evidence="10" id="KW-1185">Reference proteome</keyword>
<dbReference type="PANTHER" id="PTHR24269">
    <property type="entry name" value="KREMEN PROTEIN"/>
    <property type="match status" value="1"/>
</dbReference>
<dbReference type="PROSITE" id="PS51212">
    <property type="entry name" value="WSC"/>
    <property type="match status" value="4"/>
</dbReference>
<reference evidence="9" key="2">
    <citation type="submission" date="2024-02" db="EMBL/GenBank/DDBJ databases">
        <title>Comparative genomics of Cryptococcus and Kwoniella reveals pathogenesis evolution and contrasting modes of karyotype evolution via chromosome fusion or intercentromeric recombination.</title>
        <authorList>
            <person name="Coelho M.A."/>
            <person name="David-Palma M."/>
            <person name="Shea T."/>
            <person name="Bowers K."/>
            <person name="McGinley-Smith S."/>
            <person name="Mohammad A.W."/>
            <person name="Gnirke A."/>
            <person name="Yurkov A.M."/>
            <person name="Nowrousian M."/>
            <person name="Sun S."/>
            <person name="Cuomo C.A."/>
            <person name="Heitman J."/>
        </authorList>
    </citation>
    <scope>NUCLEOTIDE SEQUENCE</scope>
    <source>
        <strain evidence="9">CBS 10737</strain>
    </source>
</reference>
<evidence type="ECO:0000256" key="4">
    <source>
        <dbReference type="ARBA" id="ARBA00022989"/>
    </source>
</evidence>
<evidence type="ECO:0000256" key="6">
    <source>
        <dbReference type="ARBA" id="ARBA00023180"/>
    </source>
</evidence>
<name>A0AAJ8L5R6_9TREE</name>
<dbReference type="GeneID" id="30176097"/>
<evidence type="ECO:0000256" key="2">
    <source>
        <dbReference type="ARBA" id="ARBA00022692"/>
    </source>
</evidence>